<comment type="caution">
    <text evidence="1">The sequence shown here is derived from an EMBL/GenBank/DDBJ whole genome shotgun (WGS) entry which is preliminary data.</text>
</comment>
<evidence type="ECO:0000313" key="2">
    <source>
        <dbReference type="Proteomes" id="UP001165960"/>
    </source>
</evidence>
<organism evidence="1 2">
    <name type="scientific">Entomophthora muscae</name>
    <dbReference type="NCBI Taxonomy" id="34485"/>
    <lineage>
        <taxon>Eukaryota</taxon>
        <taxon>Fungi</taxon>
        <taxon>Fungi incertae sedis</taxon>
        <taxon>Zoopagomycota</taxon>
        <taxon>Entomophthoromycotina</taxon>
        <taxon>Entomophthoromycetes</taxon>
        <taxon>Entomophthorales</taxon>
        <taxon>Entomophthoraceae</taxon>
        <taxon>Entomophthora</taxon>
    </lineage>
</organism>
<protein>
    <submittedName>
        <fullName evidence="1">Uncharacterized protein</fullName>
    </submittedName>
</protein>
<reference evidence="1" key="1">
    <citation type="submission" date="2022-04" db="EMBL/GenBank/DDBJ databases">
        <title>Genome of the entomopathogenic fungus Entomophthora muscae.</title>
        <authorList>
            <person name="Elya C."/>
            <person name="Lovett B.R."/>
            <person name="Lee E."/>
            <person name="Macias A.M."/>
            <person name="Hajek A.E."/>
            <person name="De Bivort B.L."/>
            <person name="Kasson M.T."/>
            <person name="De Fine Licht H.H."/>
            <person name="Stajich J.E."/>
        </authorList>
    </citation>
    <scope>NUCLEOTIDE SEQUENCE</scope>
    <source>
        <strain evidence="1">Berkeley</strain>
    </source>
</reference>
<name>A0ACC2RVE9_9FUNG</name>
<dbReference type="EMBL" id="QTSX02006472">
    <property type="protein sequence ID" value="KAJ9054032.1"/>
    <property type="molecule type" value="Genomic_DNA"/>
</dbReference>
<proteinExistence type="predicted"/>
<accession>A0ACC2RVE9</accession>
<dbReference type="Proteomes" id="UP001165960">
    <property type="component" value="Unassembled WGS sequence"/>
</dbReference>
<gene>
    <name evidence="1" type="ORF">DSO57_1018754</name>
</gene>
<keyword evidence="2" id="KW-1185">Reference proteome</keyword>
<sequence>MNALEDIYVVERAWLEWNKRAPKEMYPLQEVLVKKYIQRAQQSIPTPSPYC</sequence>
<evidence type="ECO:0000313" key="1">
    <source>
        <dbReference type="EMBL" id="KAJ9054032.1"/>
    </source>
</evidence>